<organism evidence="1">
    <name type="scientific">Lacrimispora sp. BS-2</name>
    <dbReference type="NCBI Taxonomy" id="3151850"/>
    <lineage>
        <taxon>Bacteria</taxon>
        <taxon>Bacillati</taxon>
        <taxon>Bacillota</taxon>
        <taxon>Clostridia</taxon>
        <taxon>Lachnospirales</taxon>
        <taxon>Lachnospiraceae</taxon>
        <taxon>Lacrimispora</taxon>
    </lineage>
</organism>
<dbReference type="RefSeq" id="WP_349947924.1">
    <property type="nucleotide sequence ID" value="NZ_CP157940.1"/>
</dbReference>
<proteinExistence type="predicted"/>
<evidence type="ECO:0000313" key="1">
    <source>
        <dbReference type="EMBL" id="XBS55248.1"/>
    </source>
</evidence>
<name>A0AAU7PSL2_9FIRM</name>
<sequence>MINFSEQEIKLRSENLPKWEEKIRSLFSNNIPVHAEWKSQKEIVHVLNTIRSCKEITFMYYPQGGSLQLCGASLSKYNGFIELNFNGCDQICKPQNIIFENIDNDYEWCYFRLNLEKVDSCLEHECGFENYEVSEDLWEVEYDSFEPYSDERPSDSSRYVVRLLRGSLIISAKFSAYSLLYERGDKFGTENEYSDDLVLRRMQWYKSNFVANYS</sequence>
<gene>
    <name evidence="1" type="ORF">ABFV83_05475</name>
</gene>
<protein>
    <submittedName>
        <fullName evidence="1">Uncharacterized protein</fullName>
    </submittedName>
</protein>
<reference evidence="1" key="1">
    <citation type="submission" date="2024-06" db="EMBL/GenBank/DDBJ databases">
        <title>Lacrimispora cavernae sp. nov., a novel anaerobe isolated from bat guano pile inside a cave.</title>
        <authorList>
            <person name="Miller S.L."/>
            <person name="Lu N."/>
            <person name="King J."/>
            <person name="Sankaranarayanan K."/>
            <person name="Lawson P.A."/>
        </authorList>
    </citation>
    <scope>NUCLEOTIDE SEQUENCE</scope>
    <source>
        <strain evidence="1">BS-2</strain>
    </source>
</reference>
<dbReference type="EMBL" id="CP157940">
    <property type="protein sequence ID" value="XBS55248.1"/>
    <property type="molecule type" value="Genomic_DNA"/>
</dbReference>
<dbReference type="AlphaFoldDB" id="A0AAU7PSL2"/>
<accession>A0AAU7PSL2</accession>